<evidence type="ECO:0000313" key="3">
    <source>
        <dbReference type="Proteomes" id="UP000050331"/>
    </source>
</evidence>
<name>A0A0U4FLF0_9BACI</name>
<dbReference type="KEGG" id="lao:AOX59_13460"/>
<dbReference type="InterPro" id="IPR045515">
    <property type="entry name" value="DUF6440"/>
</dbReference>
<organism evidence="2 3">
    <name type="scientific">Lentibacillus amyloliquefaciens</name>
    <dbReference type="NCBI Taxonomy" id="1472767"/>
    <lineage>
        <taxon>Bacteria</taxon>
        <taxon>Bacillati</taxon>
        <taxon>Bacillota</taxon>
        <taxon>Bacilli</taxon>
        <taxon>Bacillales</taxon>
        <taxon>Bacillaceae</taxon>
        <taxon>Lentibacillus</taxon>
    </lineage>
</organism>
<dbReference type="Proteomes" id="UP000050331">
    <property type="component" value="Chromosome"/>
</dbReference>
<dbReference type="AlphaFoldDB" id="A0A0U4FLF0"/>
<protein>
    <recommendedName>
        <fullName evidence="1">DUF6440 domain-containing protein</fullName>
    </recommendedName>
</protein>
<dbReference type="Pfam" id="PF20037">
    <property type="entry name" value="DUF6440"/>
    <property type="match status" value="1"/>
</dbReference>
<proteinExistence type="predicted"/>
<sequence>MFGSKKKKVSRFYIKAVENIPKLGKMTIFVDRETGVNYIQSWVSSGNGITPLLDANGEVIVDD</sequence>
<reference evidence="2 3" key="1">
    <citation type="submission" date="2016-01" db="EMBL/GenBank/DDBJ databases">
        <title>Complete genome sequence of strain Lentibacillus amyloliquefaciens LAM0015T isolated from saline sediment.</title>
        <authorList>
            <person name="Wang J.-L."/>
            <person name="He M.-X."/>
        </authorList>
    </citation>
    <scope>NUCLEOTIDE SEQUENCE [LARGE SCALE GENOMIC DNA]</scope>
    <source>
        <strain evidence="2 3">LAM0015</strain>
    </source>
</reference>
<dbReference type="OrthoDB" id="9135364at2"/>
<keyword evidence="3" id="KW-1185">Reference proteome</keyword>
<feature type="domain" description="DUF6440" evidence="1">
    <location>
        <begin position="11"/>
        <end position="62"/>
    </location>
</feature>
<dbReference type="RefSeq" id="WP_068446301.1">
    <property type="nucleotide sequence ID" value="NZ_CP013862.1"/>
</dbReference>
<evidence type="ECO:0000313" key="2">
    <source>
        <dbReference type="EMBL" id="ALX49486.1"/>
    </source>
</evidence>
<gene>
    <name evidence="2" type="ORF">AOX59_13460</name>
</gene>
<dbReference type="EMBL" id="CP013862">
    <property type="protein sequence ID" value="ALX49486.1"/>
    <property type="molecule type" value="Genomic_DNA"/>
</dbReference>
<accession>A0A0U4FLF0</accession>
<evidence type="ECO:0000259" key="1">
    <source>
        <dbReference type="Pfam" id="PF20037"/>
    </source>
</evidence>